<protein>
    <submittedName>
        <fullName evidence="1">Uncharacterized protein</fullName>
    </submittedName>
</protein>
<sequence>MVCQAASQTRFRALKHENGIAGCATIIVRVIACFQPLQDCQHSDRQSPNLNSSSDPLVVGRQSCIPACMNPYSNEVPTNGTFPSFVFSGLPQSKASQVNEPRNWFYCLPRFRQAFVPPFNSVAKEKLPSGHVYNFGGTGTPNAGTGCMQKKFLVFDHSGDQTTLIYSSGLGTPVPCLTSLKPKLAAPHNLLKEDFGIKRDANSPFSPFLSYEHGEENLKNVESEMHEDTAELDALLYSDDDSDYSDDDEVTSTGHSPSTMTDHGIHQLLEEGEEEVASSFGPTKRRKLSDEGYDMQSPPVKDASSVKPFKISKFEDDAESSCGNFDNQVSEESNSLSGKKRSRKEKIRETVNILQSIIPGGKGKDAVVVIDEAIHYLKSLKVKAKALGLDEDAL</sequence>
<name>A0ACC0A283_CATRO</name>
<dbReference type="Proteomes" id="UP001060085">
    <property type="component" value="Linkage Group LG07"/>
</dbReference>
<gene>
    <name evidence="1" type="ORF">M9H77_32174</name>
</gene>
<accession>A0ACC0A283</accession>
<evidence type="ECO:0000313" key="2">
    <source>
        <dbReference type="Proteomes" id="UP001060085"/>
    </source>
</evidence>
<organism evidence="1 2">
    <name type="scientific">Catharanthus roseus</name>
    <name type="common">Madagascar periwinkle</name>
    <name type="synonym">Vinca rosea</name>
    <dbReference type="NCBI Taxonomy" id="4058"/>
    <lineage>
        <taxon>Eukaryota</taxon>
        <taxon>Viridiplantae</taxon>
        <taxon>Streptophyta</taxon>
        <taxon>Embryophyta</taxon>
        <taxon>Tracheophyta</taxon>
        <taxon>Spermatophyta</taxon>
        <taxon>Magnoliopsida</taxon>
        <taxon>eudicotyledons</taxon>
        <taxon>Gunneridae</taxon>
        <taxon>Pentapetalae</taxon>
        <taxon>asterids</taxon>
        <taxon>lamiids</taxon>
        <taxon>Gentianales</taxon>
        <taxon>Apocynaceae</taxon>
        <taxon>Rauvolfioideae</taxon>
        <taxon>Vinceae</taxon>
        <taxon>Catharanthinae</taxon>
        <taxon>Catharanthus</taxon>
    </lineage>
</organism>
<proteinExistence type="predicted"/>
<keyword evidence="2" id="KW-1185">Reference proteome</keyword>
<comment type="caution">
    <text evidence="1">The sequence shown here is derived from an EMBL/GenBank/DDBJ whole genome shotgun (WGS) entry which is preliminary data.</text>
</comment>
<dbReference type="EMBL" id="CM044707">
    <property type="protein sequence ID" value="KAI5654987.1"/>
    <property type="molecule type" value="Genomic_DNA"/>
</dbReference>
<evidence type="ECO:0000313" key="1">
    <source>
        <dbReference type="EMBL" id="KAI5654987.1"/>
    </source>
</evidence>
<reference evidence="2" key="1">
    <citation type="journal article" date="2023" name="Nat. Plants">
        <title>Single-cell RNA sequencing provides a high-resolution roadmap for understanding the multicellular compartmentation of specialized metabolism.</title>
        <authorList>
            <person name="Sun S."/>
            <person name="Shen X."/>
            <person name="Li Y."/>
            <person name="Li Y."/>
            <person name="Wang S."/>
            <person name="Li R."/>
            <person name="Zhang H."/>
            <person name="Shen G."/>
            <person name="Guo B."/>
            <person name="Wei J."/>
            <person name="Xu J."/>
            <person name="St-Pierre B."/>
            <person name="Chen S."/>
            <person name="Sun C."/>
        </authorList>
    </citation>
    <scope>NUCLEOTIDE SEQUENCE [LARGE SCALE GENOMIC DNA]</scope>
</reference>